<evidence type="ECO:0000313" key="5">
    <source>
        <dbReference type="Proteomes" id="UP000185860"/>
    </source>
</evidence>
<dbReference type="EMBL" id="MRCE01000014">
    <property type="protein sequence ID" value="OKH36883.1"/>
    <property type="molecule type" value="Genomic_DNA"/>
</dbReference>
<dbReference type="Pfam" id="PF07589">
    <property type="entry name" value="PEP-CTERM"/>
    <property type="match status" value="1"/>
</dbReference>
<protein>
    <recommendedName>
        <fullName evidence="3">Ice-binding protein C-terminal domain-containing protein</fullName>
    </recommendedName>
</protein>
<organism evidence="4 5">
    <name type="scientific">[Phormidium ambiguum] IAM M-71</name>
    <dbReference type="NCBI Taxonomy" id="454136"/>
    <lineage>
        <taxon>Bacteria</taxon>
        <taxon>Bacillati</taxon>
        <taxon>Cyanobacteriota</taxon>
        <taxon>Cyanophyceae</taxon>
        <taxon>Oscillatoriophycideae</taxon>
        <taxon>Aerosakkonematales</taxon>
        <taxon>Aerosakkonemataceae</taxon>
        <taxon>Floridanema</taxon>
    </lineage>
</organism>
<accession>A0A1U7II99</accession>
<feature type="signal peptide" evidence="2">
    <location>
        <begin position="1"/>
        <end position="26"/>
    </location>
</feature>
<dbReference type="OrthoDB" id="488914at2"/>
<dbReference type="InterPro" id="IPR013424">
    <property type="entry name" value="Ice-binding_C"/>
</dbReference>
<feature type="region of interest" description="Disordered" evidence="1">
    <location>
        <begin position="94"/>
        <end position="117"/>
    </location>
</feature>
<gene>
    <name evidence="4" type="ORF">NIES2119_15810</name>
</gene>
<evidence type="ECO:0000256" key="1">
    <source>
        <dbReference type="SAM" id="MobiDB-lite"/>
    </source>
</evidence>
<feature type="chain" id="PRO_5012933962" description="Ice-binding protein C-terminal domain-containing protein" evidence="2">
    <location>
        <begin position="27"/>
        <end position="292"/>
    </location>
</feature>
<keyword evidence="2" id="KW-0732">Signal</keyword>
<dbReference type="RefSeq" id="WP_073594459.1">
    <property type="nucleotide sequence ID" value="NZ_MRCE01000014.1"/>
</dbReference>
<name>A0A1U7II99_9CYAN</name>
<evidence type="ECO:0000256" key="2">
    <source>
        <dbReference type="SAM" id="SignalP"/>
    </source>
</evidence>
<evidence type="ECO:0000313" key="4">
    <source>
        <dbReference type="EMBL" id="OKH36883.1"/>
    </source>
</evidence>
<dbReference type="AlphaFoldDB" id="A0A1U7II99"/>
<reference evidence="4 5" key="1">
    <citation type="submission" date="2016-11" db="EMBL/GenBank/DDBJ databases">
        <title>Draft Genome Sequences of Nine Cyanobacterial Strains from Diverse Habitats.</title>
        <authorList>
            <person name="Zhu T."/>
            <person name="Hou S."/>
            <person name="Lu X."/>
            <person name="Hess W.R."/>
        </authorList>
    </citation>
    <scope>NUCLEOTIDE SEQUENCE [LARGE SCALE GENOMIC DNA]</scope>
    <source>
        <strain evidence="4 5">IAM M-71</strain>
    </source>
</reference>
<evidence type="ECO:0000259" key="3">
    <source>
        <dbReference type="Pfam" id="PF07589"/>
    </source>
</evidence>
<sequence length="292" mass="30715">MKLQRTATFLGLACSTVLAVSTAAQAASFTNNVSQTSDPEADIWLNSITQNGVTFNDFNLVKQATILKNDSIKLTGNAGETSNPELGGYVNNTGAASTERGDKATAPGGREVSGLNNPTGDDIAAYLGNTNLNNIIDVEDGGTTKMNLFFEKTIVADNTGLDNLFFWERGEGQWNASDMLIQAIDASGNLIGNALTLLGAEKQYAGFSIDTLEIGSAQKVGTWGVKLSQLGVTSAAGIRIFADWNYRGPDFKVMARSSAPESVPEPATLAGLGLVAASLAAVRRRKVSKLSQ</sequence>
<dbReference type="NCBIfam" id="TIGR02595">
    <property type="entry name" value="PEP_CTERM"/>
    <property type="match status" value="1"/>
</dbReference>
<proteinExistence type="predicted"/>
<dbReference type="NCBIfam" id="NF041929">
    <property type="entry name" value="Xrt_dep_XDP2"/>
    <property type="match status" value="1"/>
</dbReference>
<dbReference type="Proteomes" id="UP000185860">
    <property type="component" value="Unassembled WGS sequence"/>
</dbReference>
<feature type="domain" description="Ice-binding protein C-terminal" evidence="3">
    <location>
        <begin position="262"/>
        <end position="285"/>
    </location>
</feature>
<comment type="caution">
    <text evidence="4">The sequence shown here is derived from an EMBL/GenBank/DDBJ whole genome shotgun (WGS) entry which is preliminary data.</text>
</comment>